<dbReference type="PANTHER" id="PTHR35010">
    <property type="entry name" value="BLL4672 PROTEIN-RELATED"/>
    <property type="match status" value="1"/>
</dbReference>
<dbReference type="RefSeq" id="WP_368498472.1">
    <property type="nucleotide sequence ID" value="NZ_CP162511.1"/>
</dbReference>
<dbReference type="SMART" id="SM00530">
    <property type="entry name" value="HTH_XRE"/>
    <property type="match status" value="1"/>
</dbReference>
<dbReference type="GO" id="GO:0003677">
    <property type="term" value="F:DNA binding"/>
    <property type="evidence" value="ECO:0007669"/>
    <property type="project" value="InterPro"/>
</dbReference>
<gene>
    <name evidence="2" type="ORF">ABFY20_02995</name>
</gene>
<feature type="domain" description="HTH cro/C1-type" evidence="1">
    <location>
        <begin position="34"/>
        <end position="81"/>
    </location>
</feature>
<dbReference type="PROSITE" id="PS50943">
    <property type="entry name" value="HTH_CROC1"/>
    <property type="match status" value="1"/>
</dbReference>
<dbReference type="EMBL" id="CP162511">
    <property type="protein sequence ID" value="XDI06083.1"/>
    <property type="molecule type" value="Genomic_DNA"/>
</dbReference>
<sequence length="284" mass="30934">MDTAAFGDFVRTRRAALQPEDVGLRRGPRRRTSGLRREEVAELSGMSADYLARLERGSGLQPSEQMVAALARGLRLTLAERDHLFLLAGHRPPGRALSSDHVSPGLMRILDRLADTPAEILGALGDTLVQTDSAVALLGEQTKHTGAARSGYYRWFTDPSSRSIYPADDHEHHSRVRAAQLRAAAAQAGPGSEVAALVDRLLDESAEFRAMWELGGVGLRYTDEKRFVHPEVGELSLHCQVVLDPDQWQSLLVFTATPGTPSADKLALLTVLGAQRLAARHQPV</sequence>
<name>A0AB39BI05_9MICO</name>
<dbReference type="InterPro" id="IPR001387">
    <property type="entry name" value="Cro/C1-type_HTH"/>
</dbReference>
<accession>A0AB39BI05</accession>
<dbReference type="CDD" id="cd00093">
    <property type="entry name" value="HTH_XRE"/>
    <property type="match status" value="1"/>
</dbReference>
<proteinExistence type="predicted"/>
<dbReference type="InterPro" id="IPR041413">
    <property type="entry name" value="MLTR_LBD"/>
</dbReference>
<evidence type="ECO:0000259" key="1">
    <source>
        <dbReference type="PROSITE" id="PS50943"/>
    </source>
</evidence>
<dbReference type="Gene3D" id="1.10.260.40">
    <property type="entry name" value="lambda repressor-like DNA-binding domains"/>
    <property type="match status" value="1"/>
</dbReference>
<dbReference type="InterPro" id="IPR010982">
    <property type="entry name" value="Lambda_DNA-bd_dom_sf"/>
</dbReference>
<dbReference type="SUPFAM" id="SSF47413">
    <property type="entry name" value="lambda repressor-like DNA-binding domains"/>
    <property type="match status" value="1"/>
</dbReference>
<evidence type="ECO:0000313" key="2">
    <source>
        <dbReference type="EMBL" id="XDI06083.1"/>
    </source>
</evidence>
<dbReference type="PANTHER" id="PTHR35010:SF2">
    <property type="entry name" value="BLL4672 PROTEIN"/>
    <property type="match status" value="1"/>
</dbReference>
<organism evidence="2">
    <name type="scientific">Herbiconiux sp. A18JL235</name>
    <dbReference type="NCBI Taxonomy" id="3152363"/>
    <lineage>
        <taxon>Bacteria</taxon>
        <taxon>Bacillati</taxon>
        <taxon>Actinomycetota</taxon>
        <taxon>Actinomycetes</taxon>
        <taxon>Micrococcales</taxon>
        <taxon>Microbacteriaceae</taxon>
        <taxon>Herbiconiux</taxon>
    </lineage>
</organism>
<dbReference type="Pfam" id="PF17765">
    <property type="entry name" value="MLTR_LBD"/>
    <property type="match status" value="1"/>
</dbReference>
<dbReference type="AlphaFoldDB" id="A0AB39BI05"/>
<reference evidence="2" key="1">
    <citation type="submission" date="2024-05" db="EMBL/GenBank/DDBJ databases">
        <title>Herbiconiux sp. A18JL235.</title>
        <authorList>
            <person name="Zhang G."/>
        </authorList>
    </citation>
    <scope>NUCLEOTIDE SEQUENCE</scope>
    <source>
        <strain evidence="2">A18JL235</strain>
    </source>
</reference>
<protein>
    <submittedName>
        <fullName evidence="2">Helix-turn-helix transcriptional regulator</fullName>
    </submittedName>
</protein>
<dbReference type="Pfam" id="PF13560">
    <property type="entry name" value="HTH_31"/>
    <property type="match status" value="1"/>
</dbReference>
<dbReference type="Gene3D" id="3.30.450.180">
    <property type="match status" value="1"/>
</dbReference>